<keyword evidence="2" id="KW-1185">Reference proteome</keyword>
<evidence type="ECO:0000313" key="2">
    <source>
        <dbReference type="Proteomes" id="UP000618579"/>
    </source>
</evidence>
<dbReference type="EMBL" id="WHNZ01000022">
    <property type="protein sequence ID" value="NOV00910.1"/>
    <property type="molecule type" value="Genomic_DNA"/>
</dbReference>
<accession>A0ABX1ZLE1</accession>
<dbReference type="RefSeq" id="WP_171683720.1">
    <property type="nucleotide sequence ID" value="NZ_WHNZ01000022.1"/>
</dbReference>
<name>A0ABX1ZLE1_9BACL</name>
<sequence>MSVKSNLIPGSLYELDIMKVASSLGIDQDRLLAYVYSNMDIGKRSEDRTVQAVSGMDDPT</sequence>
<gene>
    <name evidence="1" type="ORF">GC097_12880</name>
</gene>
<comment type="caution">
    <text evidence="1">The sequence shown here is derived from an EMBL/GenBank/DDBJ whole genome shotgun (WGS) entry which is preliminary data.</text>
</comment>
<organism evidence="1 2">
    <name type="scientific">Paenibacillus planticolens</name>
    <dbReference type="NCBI Taxonomy" id="2654976"/>
    <lineage>
        <taxon>Bacteria</taxon>
        <taxon>Bacillati</taxon>
        <taxon>Bacillota</taxon>
        <taxon>Bacilli</taxon>
        <taxon>Bacillales</taxon>
        <taxon>Paenibacillaceae</taxon>
        <taxon>Paenibacillus</taxon>
    </lineage>
</organism>
<proteinExistence type="predicted"/>
<dbReference type="Proteomes" id="UP000618579">
    <property type="component" value="Unassembled WGS sequence"/>
</dbReference>
<evidence type="ECO:0000313" key="1">
    <source>
        <dbReference type="EMBL" id="NOV00910.1"/>
    </source>
</evidence>
<protein>
    <submittedName>
        <fullName evidence="1">Uncharacterized protein</fullName>
    </submittedName>
</protein>
<reference evidence="1 2" key="1">
    <citation type="submission" date="2019-10" db="EMBL/GenBank/DDBJ databases">
        <title>Description of Paenibacillus pedi sp. nov.</title>
        <authorList>
            <person name="Carlier A."/>
            <person name="Qi S."/>
        </authorList>
    </citation>
    <scope>NUCLEOTIDE SEQUENCE [LARGE SCALE GENOMIC DNA]</scope>
    <source>
        <strain evidence="1 2">LMG 31457</strain>
    </source>
</reference>